<sequence length="337" mass="36884">MTDLPEDVILSVEDLQTHFVFRGFVARSVEGVTFSLTRGKTAAIVGESGSGKSVTSLSIMRLLSSPGQIAGGRILYRARDGRVLDLARLSAREMRRIRGREIAMIFQEPMTSLNPLFTVGDQIGEMITLHQPVGRAEARRQVIELLDLVEIPAAATRLDDYPHQMSGGMRQRVMIALALACRPSLLIADEPTTALDVTVQAQILDLLRRLQSELGMSILFITHNLGVVAEIAHDVVVMYAGRVVEQASVRTLFAHQKHPYTKGLLASTPNPGRDLAGSERQRLTPIPGTVPSITALPPGCVFEPRCGYAIPECRAGRPPLFPAGPDHFSRCIRHEIM</sequence>
<evidence type="ECO:0000259" key="8">
    <source>
        <dbReference type="PROSITE" id="PS50893"/>
    </source>
</evidence>
<comment type="similarity">
    <text evidence="2">Belongs to the ABC transporter superfamily.</text>
</comment>
<dbReference type="InterPro" id="IPR013563">
    <property type="entry name" value="Oligopep_ABC_C"/>
</dbReference>
<dbReference type="OrthoDB" id="9815712at2"/>
<keyword evidence="3" id="KW-0813">Transport</keyword>
<dbReference type="PANTHER" id="PTHR43297">
    <property type="entry name" value="OLIGOPEPTIDE TRANSPORT ATP-BINDING PROTEIN APPD"/>
    <property type="match status" value="1"/>
</dbReference>
<keyword evidence="6 9" id="KW-0067">ATP-binding</keyword>
<keyword evidence="10" id="KW-1185">Reference proteome</keyword>
<dbReference type="GO" id="GO:0015833">
    <property type="term" value="P:peptide transport"/>
    <property type="evidence" value="ECO:0007669"/>
    <property type="project" value="InterPro"/>
</dbReference>
<dbReference type="AlphaFoldDB" id="A0A1H9LDC8"/>
<dbReference type="SUPFAM" id="SSF52540">
    <property type="entry name" value="P-loop containing nucleoside triphosphate hydrolases"/>
    <property type="match status" value="1"/>
</dbReference>
<keyword evidence="4" id="KW-1003">Cell membrane</keyword>
<dbReference type="SMART" id="SM00382">
    <property type="entry name" value="AAA"/>
    <property type="match status" value="1"/>
</dbReference>
<keyword evidence="7" id="KW-0472">Membrane</keyword>
<evidence type="ECO:0000256" key="3">
    <source>
        <dbReference type="ARBA" id="ARBA00022448"/>
    </source>
</evidence>
<dbReference type="InterPro" id="IPR027417">
    <property type="entry name" value="P-loop_NTPase"/>
</dbReference>
<evidence type="ECO:0000313" key="9">
    <source>
        <dbReference type="EMBL" id="SER09155.1"/>
    </source>
</evidence>
<dbReference type="PROSITE" id="PS00211">
    <property type="entry name" value="ABC_TRANSPORTER_1"/>
    <property type="match status" value="1"/>
</dbReference>
<dbReference type="Pfam" id="PF00005">
    <property type="entry name" value="ABC_tran"/>
    <property type="match status" value="1"/>
</dbReference>
<dbReference type="InterPro" id="IPR003439">
    <property type="entry name" value="ABC_transporter-like_ATP-bd"/>
</dbReference>
<dbReference type="GO" id="GO:0005886">
    <property type="term" value="C:plasma membrane"/>
    <property type="evidence" value="ECO:0007669"/>
    <property type="project" value="UniProtKB-SubCell"/>
</dbReference>
<reference evidence="9 10" key="1">
    <citation type="submission" date="2016-10" db="EMBL/GenBank/DDBJ databases">
        <authorList>
            <person name="de Groot N.N."/>
        </authorList>
    </citation>
    <scope>NUCLEOTIDE SEQUENCE [LARGE SCALE GENOMIC DNA]</scope>
    <source>
        <strain evidence="9 10">A52C2</strain>
    </source>
</reference>
<dbReference type="CDD" id="cd03257">
    <property type="entry name" value="ABC_NikE_OppD_transporters"/>
    <property type="match status" value="1"/>
</dbReference>
<protein>
    <submittedName>
        <fullName evidence="9">Peptide/nickel transport system ATP-binding protein</fullName>
    </submittedName>
</protein>
<accession>A0A1H9LDC8</accession>
<dbReference type="RefSeq" id="WP_092497724.1">
    <property type="nucleotide sequence ID" value="NZ_FOFG01000011.1"/>
</dbReference>
<dbReference type="InterPro" id="IPR050388">
    <property type="entry name" value="ABC_Ni/Peptide_Import"/>
</dbReference>
<dbReference type="Gene3D" id="3.40.50.300">
    <property type="entry name" value="P-loop containing nucleotide triphosphate hydrolases"/>
    <property type="match status" value="1"/>
</dbReference>
<proteinExistence type="inferred from homology"/>
<dbReference type="GO" id="GO:0055085">
    <property type="term" value="P:transmembrane transport"/>
    <property type="evidence" value="ECO:0007669"/>
    <property type="project" value="UniProtKB-ARBA"/>
</dbReference>
<dbReference type="InterPro" id="IPR017871">
    <property type="entry name" value="ABC_transporter-like_CS"/>
</dbReference>
<evidence type="ECO:0000313" key="10">
    <source>
        <dbReference type="Proteomes" id="UP000199647"/>
    </source>
</evidence>
<dbReference type="InterPro" id="IPR003593">
    <property type="entry name" value="AAA+_ATPase"/>
</dbReference>
<evidence type="ECO:0000256" key="4">
    <source>
        <dbReference type="ARBA" id="ARBA00022475"/>
    </source>
</evidence>
<organism evidence="9 10">
    <name type="scientific">Faunimonas pinastri</name>
    <dbReference type="NCBI Taxonomy" id="1855383"/>
    <lineage>
        <taxon>Bacteria</taxon>
        <taxon>Pseudomonadati</taxon>
        <taxon>Pseudomonadota</taxon>
        <taxon>Alphaproteobacteria</taxon>
        <taxon>Hyphomicrobiales</taxon>
        <taxon>Afifellaceae</taxon>
        <taxon>Faunimonas</taxon>
    </lineage>
</organism>
<evidence type="ECO:0000256" key="7">
    <source>
        <dbReference type="ARBA" id="ARBA00023136"/>
    </source>
</evidence>
<comment type="subcellular location">
    <subcellularLocation>
        <location evidence="1">Cell inner membrane</location>
        <topology evidence="1">Peripheral membrane protein</topology>
    </subcellularLocation>
</comment>
<dbReference type="STRING" id="1855383.SAMN05216548_11150"/>
<gene>
    <name evidence="9" type="ORF">SAMN05216548_11150</name>
</gene>
<evidence type="ECO:0000256" key="2">
    <source>
        <dbReference type="ARBA" id="ARBA00005417"/>
    </source>
</evidence>
<evidence type="ECO:0000256" key="1">
    <source>
        <dbReference type="ARBA" id="ARBA00004417"/>
    </source>
</evidence>
<keyword evidence="5" id="KW-0547">Nucleotide-binding</keyword>
<dbReference type="PROSITE" id="PS50893">
    <property type="entry name" value="ABC_TRANSPORTER_2"/>
    <property type="match status" value="1"/>
</dbReference>
<dbReference type="FunFam" id="3.40.50.300:FF:000016">
    <property type="entry name" value="Oligopeptide ABC transporter ATP-binding component"/>
    <property type="match status" value="1"/>
</dbReference>
<dbReference type="PANTHER" id="PTHR43297:SF2">
    <property type="entry name" value="DIPEPTIDE TRANSPORT ATP-BINDING PROTEIN DPPD"/>
    <property type="match status" value="1"/>
</dbReference>
<feature type="domain" description="ABC transporter" evidence="8">
    <location>
        <begin position="10"/>
        <end position="265"/>
    </location>
</feature>
<name>A0A1H9LDC8_9HYPH</name>
<dbReference type="Proteomes" id="UP000199647">
    <property type="component" value="Unassembled WGS sequence"/>
</dbReference>
<dbReference type="GO" id="GO:0016887">
    <property type="term" value="F:ATP hydrolysis activity"/>
    <property type="evidence" value="ECO:0007669"/>
    <property type="project" value="InterPro"/>
</dbReference>
<evidence type="ECO:0000256" key="6">
    <source>
        <dbReference type="ARBA" id="ARBA00022840"/>
    </source>
</evidence>
<dbReference type="NCBIfam" id="TIGR01727">
    <property type="entry name" value="oligo_HPY"/>
    <property type="match status" value="1"/>
</dbReference>
<evidence type="ECO:0000256" key="5">
    <source>
        <dbReference type="ARBA" id="ARBA00022741"/>
    </source>
</evidence>
<dbReference type="EMBL" id="FOFG01000011">
    <property type="protein sequence ID" value="SER09155.1"/>
    <property type="molecule type" value="Genomic_DNA"/>
</dbReference>
<dbReference type="Pfam" id="PF08352">
    <property type="entry name" value="oligo_HPY"/>
    <property type="match status" value="1"/>
</dbReference>
<dbReference type="GO" id="GO:0005524">
    <property type="term" value="F:ATP binding"/>
    <property type="evidence" value="ECO:0007669"/>
    <property type="project" value="UniProtKB-KW"/>
</dbReference>